<gene>
    <name evidence="3" type="ORF">L5G33_01160</name>
</gene>
<evidence type="ECO:0000313" key="4">
    <source>
        <dbReference type="Proteomes" id="UP001200110"/>
    </source>
</evidence>
<evidence type="ECO:0000313" key="3">
    <source>
        <dbReference type="EMBL" id="MCF8587075.1"/>
    </source>
</evidence>
<dbReference type="Pfam" id="PF10400">
    <property type="entry name" value="Vir_act_alpha_C"/>
    <property type="match status" value="1"/>
</dbReference>
<dbReference type="RefSeq" id="WP_236996304.1">
    <property type="nucleotide sequence ID" value="NZ_JAKKOR010000001.1"/>
</dbReference>
<dbReference type="Proteomes" id="UP001200110">
    <property type="component" value="Unassembled WGS sequence"/>
</dbReference>
<dbReference type="InterPro" id="IPR036390">
    <property type="entry name" value="WH_DNA-bd_sf"/>
</dbReference>
<dbReference type="Gene3D" id="1.10.10.10">
    <property type="entry name" value="Winged helix-like DNA-binding domain superfamily/Winged helix DNA-binding domain"/>
    <property type="match status" value="1"/>
</dbReference>
<sequence>MALRHALLASLLTVGEASGYDLAKEFDPARATFWVATPQQIYRELDGMETAGLVSVRVVRQSARPDKRMVSLTDAGRAELTANSRSGAKPTAIRDELMVMVQSVSVGDRDAVRMTVRDRMEAARRKLAHYERLETTYRAGRDDDAVYADSRVAGPYLALQRGLSFERENIAWCETALKVLAGKDDDA</sequence>
<protein>
    <submittedName>
        <fullName evidence="3">PadR family transcriptional regulator</fullName>
    </submittedName>
</protein>
<dbReference type="Gene3D" id="6.10.140.190">
    <property type="match status" value="1"/>
</dbReference>
<keyword evidence="4" id="KW-1185">Reference proteome</keyword>
<evidence type="ECO:0000259" key="1">
    <source>
        <dbReference type="Pfam" id="PF03551"/>
    </source>
</evidence>
<comment type="caution">
    <text evidence="3">The sequence shown here is derived from an EMBL/GenBank/DDBJ whole genome shotgun (WGS) entry which is preliminary data.</text>
</comment>
<dbReference type="SUPFAM" id="SSF46785">
    <property type="entry name" value="Winged helix' DNA-binding domain"/>
    <property type="match status" value="1"/>
</dbReference>
<name>A0ABS9INE5_9ACTN</name>
<feature type="domain" description="Transcription regulator PadR C-terminal" evidence="2">
    <location>
        <begin position="93"/>
        <end position="180"/>
    </location>
</feature>
<feature type="domain" description="Transcription regulator PadR N-terminal" evidence="1">
    <location>
        <begin position="11"/>
        <end position="81"/>
    </location>
</feature>
<dbReference type="EMBL" id="JAKKOR010000001">
    <property type="protein sequence ID" value="MCF8587075.1"/>
    <property type="molecule type" value="Genomic_DNA"/>
</dbReference>
<dbReference type="InterPro" id="IPR005149">
    <property type="entry name" value="Tscrpt_reg_PadR_N"/>
</dbReference>
<dbReference type="Pfam" id="PF03551">
    <property type="entry name" value="PadR"/>
    <property type="match status" value="1"/>
</dbReference>
<proteinExistence type="predicted"/>
<accession>A0ABS9INE5</accession>
<dbReference type="PANTHER" id="PTHR43252:SF4">
    <property type="entry name" value="TRANSCRIPTIONAL REGULATORY PROTEIN"/>
    <property type="match status" value="1"/>
</dbReference>
<organism evidence="3 4">
    <name type="scientific">Gordonia liuliyuniae</name>
    <dbReference type="NCBI Taxonomy" id="2911517"/>
    <lineage>
        <taxon>Bacteria</taxon>
        <taxon>Bacillati</taxon>
        <taxon>Actinomycetota</taxon>
        <taxon>Actinomycetes</taxon>
        <taxon>Mycobacteriales</taxon>
        <taxon>Gordoniaceae</taxon>
        <taxon>Gordonia</taxon>
    </lineage>
</organism>
<dbReference type="InterPro" id="IPR036388">
    <property type="entry name" value="WH-like_DNA-bd_sf"/>
</dbReference>
<evidence type="ECO:0000259" key="2">
    <source>
        <dbReference type="Pfam" id="PF10400"/>
    </source>
</evidence>
<reference evidence="3 4" key="1">
    <citation type="submission" date="2022-01" db="EMBL/GenBank/DDBJ databases">
        <authorList>
            <person name="Huang Y."/>
        </authorList>
    </citation>
    <scope>NUCLEOTIDE SEQUENCE [LARGE SCALE GENOMIC DNA]</scope>
    <source>
        <strain evidence="3 4">HY366</strain>
    </source>
</reference>
<dbReference type="InterPro" id="IPR018309">
    <property type="entry name" value="Tscrpt_reg_PadR_C"/>
</dbReference>
<dbReference type="PANTHER" id="PTHR43252">
    <property type="entry name" value="TRANSCRIPTIONAL REGULATOR YQJI"/>
    <property type="match status" value="1"/>
</dbReference>